<dbReference type="SMART" id="SM00249">
    <property type="entry name" value="PHD"/>
    <property type="match status" value="1"/>
</dbReference>
<dbReference type="InterPro" id="IPR019787">
    <property type="entry name" value="Znf_PHD-finger"/>
</dbReference>
<proteinExistence type="predicted"/>
<evidence type="ECO:0000256" key="1">
    <source>
        <dbReference type="ARBA" id="ARBA00022723"/>
    </source>
</evidence>
<dbReference type="PROSITE" id="PS01359">
    <property type="entry name" value="ZF_PHD_1"/>
    <property type="match status" value="1"/>
</dbReference>
<evidence type="ECO:0000259" key="7">
    <source>
        <dbReference type="PROSITE" id="PS50016"/>
    </source>
</evidence>
<dbReference type="InterPro" id="IPR013083">
    <property type="entry name" value="Znf_RING/FYVE/PHD"/>
</dbReference>
<reference evidence="8 9" key="1">
    <citation type="journal article" date="2023" name="Sci. Data">
        <title>Genome assembly of the Korean intertidal mud-creeper Batillaria attramentaria.</title>
        <authorList>
            <person name="Patra A.K."/>
            <person name="Ho P.T."/>
            <person name="Jun S."/>
            <person name="Lee S.J."/>
            <person name="Kim Y."/>
            <person name="Won Y.J."/>
        </authorList>
    </citation>
    <scope>NUCLEOTIDE SEQUENCE [LARGE SCALE GENOMIC DNA]</scope>
    <source>
        <strain evidence="8">Wonlab-2016</strain>
    </source>
</reference>
<dbReference type="InterPro" id="IPR011011">
    <property type="entry name" value="Znf_FYVE_PHD"/>
</dbReference>
<name>A0ABD0JE89_9CAEN</name>
<evidence type="ECO:0000256" key="3">
    <source>
        <dbReference type="ARBA" id="ARBA00022833"/>
    </source>
</evidence>
<dbReference type="CDD" id="cd15523">
    <property type="entry name" value="PHD_PHF21A"/>
    <property type="match status" value="1"/>
</dbReference>
<feature type="domain" description="PHD-type" evidence="7">
    <location>
        <begin position="418"/>
        <end position="465"/>
    </location>
</feature>
<comment type="caution">
    <text evidence="8">The sequence shown here is derived from an EMBL/GenBank/DDBJ whole genome shotgun (WGS) entry which is preliminary data.</text>
</comment>
<dbReference type="Gene3D" id="3.30.40.10">
    <property type="entry name" value="Zinc/RING finger domain, C3HC4 (zinc finger)"/>
    <property type="match status" value="1"/>
</dbReference>
<evidence type="ECO:0000313" key="8">
    <source>
        <dbReference type="EMBL" id="KAK7471752.1"/>
    </source>
</evidence>
<keyword evidence="3" id="KW-0862">Zinc</keyword>
<organism evidence="8 9">
    <name type="scientific">Batillaria attramentaria</name>
    <dbReference type="NCBI Taxonomy" id="370345"/>
    <lineage>
        <taxon>Eukaryota</taxon>
        <taxon>Metazoa</taxon>
        <taxon>Spiralia</taxon>
        <taxon>Lophotrochozoa</taxon>
        <taxon>Mollusca</taxon>
        <taxon>Gastropoda</taxon>
        <taxon>Caenogastropoda</taxon>
        <taxon>Sorbeoconcha</taxon>
        <taxon>Cerithioidea</taxon>
        <taxon>Batillariidae</taxon>
        <taxon>Batillaria</taxon>
    </lineage>
</organism>
<evidence type="ECO:0000256" key="5">
    <source>
        <dbReference type="SAM" id="Coils"/>
    </source>
</evidence>
<feature type="compositionally biased region" description="Basic and acidic residues" evidence="6">
    <location>
        <begin position="402"/>
        <end position="411"/>
    </location>
</feature>
<dbReference type="SUPFAM" id="SSF57903">
    <property type="entry name" value="FYVE/PHD zinc finger"/>
    <property type="match status" value="1"/>
</dbReference>
<dbReference type="EMBL" id="JACVVK020000480">
    <property type="protein sequence ID" value="KAK7471752.1"/>
    <property type="molecule type" value="Genomic_DNA"/>
</dbReference>
<evidence type="ECO:0000256" key="6">
    <source>
        <dbReference type="SAM" id="MobiDB-lite"/>
    </source>
</evidence>
<gene>
    <name evidence="8" type="ORF">BaRGS_00035634</name>
</gene>
<dbReference type="PROSITE" id="PS50016">
    <property type="entry name" value="ZF_PHD_2"/>
    <property type="match status" value="1"/>
</dbReference>
<keyword evidence="5" id="KW-0175">Coiled coil</keyword>
<dbReference type="PANTHER" id="PTHR24102:SF28">
    <property type="entry name" value="PHD-TYPE DOMAIN-CONTAINING PROTEIN"/>
    <property type="match status" value="1"/>
</dbReference>
<feature type="compositionally biased region" description="Low complexity" evidence="6">
    <location>
        <begin position="388"/>
        <end position="401"/>
    </location>
</feature>
<dbReference type="Pfam" id="PF00628">
    <property type="entry name" value="PHD"/>
    <property type="match status" value="1"/>
</dbReference>
<dbReference type="InterPro" id="IPR001965">
    <property type="entry name" value="Znf_PHD"/>
</dbReference>
<keyword evidence="2 4" id="KW-0863">Zinc-finger</keyword>
<accession>A0ABD0JE89</accession>
<sequence>MSRSDLDAIQTKLKTAIQSHQMLVMKIKNEPQNAAMKDKLHELQAEIRNLSNEQHIVSGHDAGWQGRKKSMAVQEMYGAGIYLIVCALLSHSEASHGCAKALVEELREELMQNAKVSTAATVTTAATTTGVLAQPTIPTIGQPRLVALPPQGATILPMGVVVPLAHVQARPTLVAFQGILNQPADLTLKDQQQQQFVMNIQCSTNSVPITAATTTINNNIAPKPVVSTVKQPQPTVHERPIQPRRTSPPIKVPQYPVNQSRTTAQQGQAKTGSASNNGYIHRSLSESDAKTLKKNLEPEVKDVRRVVDTKNLSLVERRKMEFMASLDLVTPGALKELQSRRVERKRRSTANPQFSYTFELERRRGSSWLDGMQSAIKRPRGRPPKTSPSPSSSQPGSPGSPDDLKMDRNGAMEDDSHESVCAECSKGGELLMCSTCPLVYHLDCLSPPLATVPPGPWSCPACIVKGKGLAGLTNGALSMVHSYIASKTSKEEEKRKLQRKNTELLNEKSSLQEKAQHLKEQIQDEKAKGERLEEVISQKTQDTSTITNFIKSFQTSVAPVPVPETTA</sequence>
<dbReference type="PANTHER" id="PTHR24102">
    <property type="entry name" value="PHD FINGER PROTEIN"/>
    <property type="match status" value="1"/>
</dbReference>
<protein>
    <recommendedName>
        <fullName evidence="7">PHD-type domain-containing protein</fullName>
    </recommendedName>
</protein>
<keyword evidence="1" id="KW-0479">Metal-binding</keyword>
<dbReference type="Proteomes" id="UP001519460">
    <property type="component" value="Unassembled WGS sequence"/>
</dbReference>
<feature type="region of interest" description="Disordered" evidence="6">
    <location>
        <begin position="375"/>
        <end position="413"/>
    </location>
</feature>
<dbReference type="GO" id="GO:0008270">
    <property type="term" value="F:zinc ion binding"/>
    <property type="evidence" value="ECO:0007669"/>
    <property type="project" value="UniProtKB-KW"/>
</dbReference>
<dbReference type="AlphaFoldDB" id="A0ABD0JE89"/>
<feature type="region of interest" description="Disordered" evidence="6">
    <location>
        <begin position="227"/>
        <end position="280"/>
    </location>
</feature>
<feature type="coiled-coil region" evidence="5">
    <location>
        <begin position="487"/>
        <end position="535"/>
    </location>
</feature>
<evidence type="ECO:0000256" key="2">
    <source>
        <dbReference type="ARBA" id="ARBA00022771"/>
    </source>
</evidence>
<dbReference type="InterPro" id="IPR019786">
    <property type="entry name" value="Zinc_finger_PHD-type_CS"/>
</dbReference>
<evidence type="ECO:0000313" key="9">
    <source>
        <dbReference type="Proteomes" id="UP001519460"/>
    </source>
</evidence>
<evidence type="ECO:0000256" key="4">
    <source>
        <dbReference type="PROSITE-ProRule" id="PRU00146"/>
    </source>
</evidence>
<feature type="compositionally biased region" description="Polar residues" evidence="6">
    <location>
        <begin position="256"/>
        <end position="278"/>
    </location>
</feature>
<keyword evidence="9" id="KW-1185">Reference proteome</keyword>